<dbReference type="Proteomes" id="UP000282957">
    <property type="component" value="Unassembled WGS sequence"/>
</dbReference>
<feature type="domain" description="ABM" evidence="2">
    <location>
        <begin position="2"/>
        <end position="90"/>
    </location>
</feature>
<feature type="compositionally biased region" description="Basic and acidic residues" evidence="1">
    <location>
        <begin position="101"/>
        <end position="111"/>
    </location>
</feature>
<protein>
    <submittedName>
        <fullName evidence="3">Antibiotic biosynthesis monooxygenase</fullName>
    </submittedName>
</protein>
<dbReference type="Gene3D" id="3.30.70.100">
    <property type="match status" value="1"/>
</dbReference>
<dbReference type="PROSITE" id="PS51725">
    <property type="entry name" value="ABM"/>
    <property type="match status" value="1"/>
</dbReference>
<gene>
    <name evidence="3" type="ORF">EOD42_20560</name>
</gene>
<name>A0A437M1X6_9PROT</name>
<dbReference type="InterPro" id="IPR011008">
    <property type="entry name" value="Dimeric_a/b-barrel"/>
</dbReference>
<accession>A0A437M1X6</accession>
<organism evidence="3 4">
    <name type="scientific">Rhodovarius crocodyli</name>
    <dbReference type="NCBI Taxonomy" id="1979269"/>
    <lineage>
        <taxon>Bacteria</taxon>
        <taxon>Pseudomonadati</taxon>
        <taxon>Pseudomonadota</taxon>
        <taxon>Alphaproteobacteria</taxon>
        <taxon>Acetobacterales</taxon>
        <taxon>Roseomonadaceae</taxon>
        <taxon>Rhodovarius</taxon>
    </lineage>
</organism>
<keyword evidence="3" id="KW-0560">Oxidoreductase</keyword>
<dbReference type="PANTHER" id="PTHR37811:SF2">
    <property type="entry name" value="ABM DOMAIN-CONTAINING PROTEIN"/>
    <property type="match status" value="1"/>
</dbReference>
<dbReference type="PANTHER" id="PTHR37811">
    <property type="entry name" value="BLL5343 PROTEIN"/>
    <property type="match status" value="1"/>
</dbReference>
<sequence>MIAIIFEVQPAPGREKDYFAIAASLREELATIDGFITVERFSSLTTPGKYLSLSFFRDEAAVQEWRNRQAHRIAQEAGRGGIFAGYRLRVAQVLRDYGMDDRAEAPPDSRAAHVSGPHPA</sequence>
<evidence type="ECO:0000256" key="1">
    <source>
        <dbReference type="SAM" id="MobiDB-lite"/>
    </source>
</evidence>
<evidence type="ECO:0000259" key="2">
    <source>
        <dbReference type="PROSITE" id="PS51725"/>
    </source>
</evidence>
<reference evidence="3 4" key="1">
    <citation type="submission" date="2019-01" db="EMBL/GenBank/DDBJ databases">
        <authorList>
            <person name="Chen W.-M."/>
        </authorList>
    </citation>
    <scope>NUCLEOTIDE SEQUENCE [LARGE SCALE GENOMIC DNA]</scope>
    <source>
        <strain evidence="3 4">CCP-6</strain>
    </source>
</reference>
<feature type="region of interest" description="Disordered" evidence="1">
    <location>
        <begin position="101"/>
        <end position="120"/>
    </location>
</feature>
<dbReference type="AlphaFoldDB" id="A0A437M1X6"/>
<keyword evidence="4" id="KW-1185">Reference proteome</keyword>
<dbReference type="InterPro" id="IPR007138">
    <property type="entry name" value="ABM_dom"/>
</dbReference>
<dbReference type="Pfam" id="PF03992">
    <property type="entry name" value="ABM"/>
    <property type="match status" value="1"/>
</dbReference>
<dbReference type="RefSeq" id="WP_127789466.1">
    <property type="nucleotide sequence ID" value="NZ_SACL01000009.1"/>
</dbReference>
<evidence type="ECO:0000313" key="4">
    <source>
        <dbReference type="Proteomes" id="UP000282957"/>
    </source>
</evidence>
<keyword evidence="3" id="KW-0503">Monooxygenase</keyword>
<dbReference type="EMBL" id="SACL01000009">
    <property type="protein sequence ID" value="RVT91719.1"/>
    <property type="molecule type" value="Genomic_DNA"/>
</dbReference>
<comment type="caution">
    <text evidence="3">The sequence shown here is derived from an EMBL/GenBank/DDBJ whole genome shotgun (WGS) entry which is preliminary data.</text>
</comment>
<proteinExistence type="predicted"/>
<dbReference type="SUPFAM" id="SSF54909">
    <property type="entry name" value="Dimeric alpha+beta barrel"/>
    <property type="match status" value="1"/>
</dbReference>
<dbReference type="OrthoDB" id="9797060at2"/>
<dbReference type="GO" id="GO:0004497">
    <property type="term" value="F:monooxygenase activity"/>
    <property type="evidence" value="ECO:0007669"/>
    <property type="project" value="UniProtKB-KW"/>
</dbReference>
<evidence type="ECO:0000313" key="3">
    <source>
        <dbReference type="EMBL" id="RVT91719.1"/>
    </source>
</evidence>
<dbReference type="InterPro" id="IPR052936">
    <property type="entry name" value="Jasmonate_Hydroxylase-like"/>
</dbReference>